<gene>
    <name evidence="7" type="ORF">LODBEIA_P50950</name>
</gene>
<dbReference type="Proteomes" id="UP001497383">
    <property type="component" value="Chromosome 6"/>
</dbReference>
<keyword evidence="8" id="KW-1185">Reference proteome</keyword>
<dbReference type="GeneID" id="92210291"/>
<protein>
    <recommendedName>
        <fullName evidence="6">Large ribosomal subunit protein mL49</fullName>
    </recommendedName>
</protein>
<evidence type="ECO:0000256" key="5">
    <source>
        <dbReference type="ARBA" id="ARBA00023274"/>
    </source>
</evidence>
<evidence type="ECO:0000256" key="2">
    <source>
        <dbReference type="ARBA" id="ARBA00005677"/>
    </source>
</evidence>
<dbReference type="Pfam" id="PF05046">
    <property type="entry name" value="Img2"/>
    <property type="match status" value="1"/>
</dbReference>
<dbReference type="RefSeq" id="XP_066832033.1">
    <property type="nucleotide sequence ID" value="XM_066975389.1"/>
</dbReference>
<dbReference type="EMBL" id="OZ022410">
    <property type="protein sequence ID" value="CAK9441226.1"/>
    <property type="molecule type" value="Genomic_DNA"/>
</dbReference>
<keyword evidence="3" id="KW-0689">Ribosomal protein</keyword>
<keyword evidence="5" id="KW-0687">Ribonucleoprotein</keyword>
<dbReference type="InterPro" id="IPR007740">
    <property type="entry name" value="Ribosomal_mL49"/>
</dbReference>
<dbReference type="PANTHER" id="PTHR13477">
    <property type="entry name" value="MITOCHONDRIAL 39S RIBOSOMAL PROTEIN L49"/>
    <property type="match status" value="1"/>
</dbReference>
<evidence type="ECO:0000256" key="4">
    <source>
        <dbReference type="ARBA" id="ARBA00023128"/>
    </source>
</evidence>
<reference evidence="7 8" key="1">
    <citation type="submission" date="2024-03" db="EMBL/GenBank/DDBJ databases">
        <authorList>
            <person name="Brejova B."/>
        </authorList>
    </citation>
    <scope>NUCLEOTIDE SEQUENCE [LARGE SCALE GENOMIC DNA]</scope>
    <source>
        <strain evidence="7 8">CBS 14171</strain>
    </source>
</reference>
<keyword evidence="4" id="KW-0496">Mitochondrion</keyword>
<evidence type="ECO:0000256" key="3">
    <source>
        <dbReference type="ARBA" id="ARBA00022980"/>
    </source>
</evidence>
<organism evidence="7 8">
    <name type="scientific">Lodderomyces beijingensis</name>
    <dbReference type="NCBI Taxonomy" id="1775926"/>
    <lineage>
        <taxon>Eukaryota</taxon>
        <taxon>Fungi</taxon>
        <taxon>Dikarya</taxon>
        <taxon>Ascomycota</taxon>
        <taxon>Saccharomycotina</taxon>
        <taxon>Pichiomycetes</taxon>
        <taxon>Debaryomycetaceae</taxon>
        <taxon>Candida/Lodderomyces clade</taxon>
        <taxon>Lodderomyces</taxon>
    </lineage>
</organism>
<dbReference type="PANTHER" id="PTHR13477:SF0">
    <property type="entry name" value="LARGE RIBOSOMAL SUBUNIT PROTEIN ML49"/>
    <property type="match status" value="1"/>
</dbReference>
<name>A0ABP0ZRU0_9ASCO</name>
<comment type="similarity">
    <text evidence="2">Belongs to the mitochondrion-specific ribosomal protein mL49 family.</text>
</comment>
<evidence type="ECO:0000256" key="6">
    <source>
        <dbReference type="ARBA" id="ARBA00035191"/>
    </source>
</evidence>
<sequence>MKQTARRLLNVKPPQPDLTRYAIPDLASISQRDLPNNGFGIKNYFIPKTRFSHWPVYIKTSNSTKVVTEIKRVQGDIHQFKRDLLRYNEEFVISMNQAAGIVNIKGDHVDEVKSLLDREIN</sequence>
<evidence type="ECO:0000256" key="1">
    <source>
        <dbReference type="ARBA" id="ARBA00004173"/>
    </source>
</evidence>
<comment type="subcellular location">
    <subcellularLocation>
        <location evidence="1">Mitochondrion</location>
    </subcellularLocation>
</comment>
<evidence type="ECO:0000313" key="8">
    <source>
        <dbReference type="Proteomes" id="UP001497383"/>
    </source>
</evidence>
<dbReference type="Gene3D" id="3.30.780.10">
    <property type="entry name" value="SUI1-like domain"/>
    <property type="match status" value="1"/>
</dbReference>
<proteinExistence type="inferred from homology"/>
<evidence type="ECO:0000313" key="7">
    <source>
        <dbReference type="EMBL" id="CAK9441226.1"/>
    </source>
</evidence>
<accession>A0ABP0ZRU0</accession>